<dbReference type="EMBL" id="JAUSUV010000003">
    <property type="protein sequence ID" value="MDQ0416803.1"/>
    <property type="molecule type" value="Genomic_DNA"/>
</dbReference>
<gene>
    <name evidence="1" type="ORF">J2Z48_000970</name>
</gene>
<proteinExistence type="predicted"/>
<accession>A0AAJ1WS98</accession>
<sequence>MVTGLLPLLNINVALVLTIRGALGNASITLTGDFELTAGDVIGAFYVADGLATSLTLSPVSPSSTVWSVHRLT</sequence>
<evidence type="ECO:0000313" key="2">
    <source>
        <dbReference type="Proteomes" id="UP001238450"/>
    </source>
</evidence>
<keyword evidence="2" id="KW-1185">Reference proteome</keyword>
<protein>
    <submittedName>
        <fullName evidence="1">Uncharacterized protein</fullName>
    </submittedName>
</protein>
<name>A0AAJ1WS98_9BACL</name>
<organism evidence="1 2">
    <name type="scientific">Croceifilum oryzae</name>
    <dbReference type="NCBI Taxonomy" id="1553429"/>
    <lineage>
        <taxon>Bacteria</taxon>
        <taxon>Bacillati</taxon>
        <taxon>Bacillota</taxon>
        <taxon>Bacilli</taxon>
        <taxon>Bacillales</taxon>
        <taxon>Thermoactinomycetaceae</taxon>
        <taxon>Croceifilum</taxon>
    </lineage>
</organism>
<evidence type="ECO:0000313" key="1">
    <source>
        <dbReference type="EMBL" id="MDQ0416803.1"/>
    </source>
</evidence>
<dbReference type="AlphaFoldDB" id="A0AAJ1WS98"/>
<dbReference type="Proteomes" id="UP001238450">
    <property type="component" value="Unassembled WGS sequence"/>
</dbReference>
<comment type="caution">
    <text evidence="1">The sequence shown here is derived from an EMBL/GenBank/DDBJ whole genome shotgun (WGS) entry which is preliminary data.</text>
</comment>
<reference evidence="1 2" key="1">
    <citation type="submission" date="2023-07" db="EMBL/GenBank/DDBJ databases">
        <title>Genomic Encyclopedia of Type Strains, Phase IV (KMG-IV): sequencing the most valuable type-strain genomes for metagenomic binning, comparative biology and taxonomic classification.</title>
        <authorList>
            <person name="Goeker M."/>
        </authorList>
    </citation>
    <scope>NUCLEOTIDE SEQUENCE [LARGE SCALE GENOMIC DNA]</scope>
    <source>
        <strain evidence="1 2">DSM 46876</strain>
    </source>
</reference>